<reference evidence="2" key="1">
    <citation type="journal article" date="2022" name="Mol. Ecol. Resour.">
        <title>The genomes of chicory, endive, great burdock and yacon provide insights into Asteraceae palaeo-polyploidization history and plant inulin production.</title>
        <authorList>
            <person name="Fan W."/>
            <person name="Wang S."/>
            <person name="Wang H."/>
            <person name="Wang A."/>
            <person name="Jiang F."/>
            <person name="Liu H."/>
            <person name="Zhao H."/>
            <person name="Xu D."/>
            <person name="Zhang Y."/>
        </authorList>
    </citation>
    <scope>NUCLEOTIDE SEQUENCE [LARGE SCALE GENOMIC DNA]</scope>
    <source>
        <strain evidence="2">cv. Punajuju</strain>
    </source>
</reference>
<sequence length="687" mass="75858">MTTDCSESDVVPKRFCGLRVLLVESDKTSLDDHAYILSQNSYRVTSTLEVATGLSKILNGESYDCVLIDADTSEMDMVDFLHQTFKHQPQLSIIMMASDNIRMRLFKETLNNEAVLCLPKPCGPKDICNIWQHVCRNKILFRGGEYSNGGSLEENQEPNVFKRVDPMVKQSTTLNPIMINNNLSSNNGTQEGLYTNSLEYGAMIDHHQKQVDETNLMEILRSGTMNNVDKGKQSVEHKTTNDQLVEDESCKKGKHTKTRIKWTGDLHQKFLDAINTLGEQSIVYLTKAYPTTILELMDEPGLTRSQIASHLQKYHEHQKNMKNQTSIPQMQSGYGLQVDGYAHKITGQSTPSDYNYASILPSSIIQPPLKLNSIGVSFMTINNIKARLQKAPPLPVPQPTTTINNSYSDQSTKFCQLFQPSVGETPMITTYDQRNEVQMTGNVYGSATGTLENFETLGMVPVDIGREVVAPVDVINFSNGFVSENCGGANASLTPLDYSGIAIEPWVSGTTASDYGLQTVNELPLEGFQIGGENYNPEMCESSSLFGMTNSGGGVTSASSNHNDLEHLTMPKYVHHSQDFHGNGGNLFPTFPDTTTPDVEQFINLNFSNSDSVPFGGGSFGYNHPGFPGEENNRQEQTLPPFNSIVSDGSEPTVMGSGLSPNVSQWHLEMTVNLLEELDAHLINGPW</sequence>
<proteinExistence type="predicted"/>
<keyword evidence="2" id="KW-1185">Reference proteome</keyword>
<evidence type="ECO:0000313" key="1">
    <source>
        <dbReference type="EMBL" id="KAI3779010.1"/>
    </source>
</evidence>
<accession>A0ACB9G6H0</accession>
<evidence type="ECO:0000313" key="2">
    <source>
        <dbReference type="Proteomes" id="UP001055811"/>
    </source>
</evidence>
<name>A0ACB9G6H0_CICIN</name>
<comment type="caution">
    <text evidence="1">The sequence shown here is derived from an EMBL/GenBank/DDBJ whole genome shotgun (WGS) entry which is preliminary data.</text>
</comment>
<gene>
    <name evidence="1" type="ORF">L2E82_08430</name>
</gene>
<protein>
    <submittedName>
        <fullName evidence="1">Uncharacterized protein</fullName>
    </submittedName>
</protein>
<dbReference type="Proteomes" id="UP001055811">
    <property type="component" value="Linkage Group LG02"/>
</dbReference>
<dbReference type="EMBL" id="CM042010">
    <property type="protein sequence ID" value="KAI3779010.1"/>
    <property type="molecule type" value="Genomic_DNA"/>
</dbReference>
<organism evidence="1 2">
    <name type="scientific">Cichorium intybus</name>
    <name type="common">Chicory</name>
    <dbReference type="NCBI Taxonomy" id="13427"/>
    <lineage>
        <taxon>Eukaryota</taxon>
        <taxon>Viridiplantae</taxon>
        <taxon>Streptophyta</taxon>
        <taxon>Embryophyta</taxon>
        <taxon>Tracheophyta</taxon>
        <taxon>Spermatophyta</taxon>
        <taxon>Magnoliopsida</taxon>
        <taxon>eudicotyledons</taxon>
        <taxon>Gunneridae</taxon>
        <taxon>Pentapetalae</taxon>
        <taxon>asterids</taxon>
        <taxon>campanulids</taxon>
        <taxon>Asterales</taxon>
        <taxon>Asteraceae</taxon>
        <taxon>Cichorioideae</taxon>
        <taxon>Cichorieae</taxon>
        <taxon>Cichoriinae</taxon>
        <taxon>Cichorium</taxon>
    </lineage>
</organism>
<reference evidence="1 2" key="2">
    <citation type="journal article" date="2022" name="Mol. Ecol. Resour.">
        <title>The genomes of chicory, endive, great burdock and yacon provide insights into Asteraceae paleo-polyploidization history and plant inulin production.</title>
        <authorList>
            <person name="Fan W."/>
            <person name="Wang S."/>
            <person name="Wang H."/>
            <person name="Wang A."/>
            <person name="Jiang F."/>
            <person name="Liu H."/>
            <person name="Zhao H."/>
            <person name="Xu D."/>
            <person name="Zhang Y."/>
        </authorList>
    </citation>
    <scope>NUCLEOTIDE SEQUENCE [LARGE SCALE GENOMIC DNA]</scope>
    <source>
        <strain evidence="2">cv. Punajuju</strain>
        <tissue evidence="1">Leaves</tissue>
    </source>
</reference>